<protein>
    <submittedName>
        <fullName evidence="1">Uncharacterized protein</fullName>
    </submittedName>
</protein>
<dbReference type="RefSeq" id="WP_305932960.1">
    <property type="nucleotide sequence ID" value="NZ_JAVAIM010000001.1"/>
</dbReference>
<sequence>MMTLIKDMSATEVLTVAGGNPAPGQSWYDYMLERYPGGEWVGNSFYPNGAPDMETGTSHLPTGA</sequence>
<evidence type="ECO:0000313" key="1">
    <source>
        <dbReference type="EMBL" id="MDP4575702.1"/>
    </source>
</evidence>
<evidence type="ECO:0000313" key="2">
    <source>
        <dbReference type="Proteomes" id="UP001240639"/>
    </source>
</evidence>
<proteinExistence type="predicted"/>
<reference evidence="1 2" key="1">
    <citation type="submission" date="2023-08" db="EMBL/GenBank/DDBJ databases">
        <title>genomic of G39.</title>
        <authorList>
            <person name="Wang Y."/>
        </authorList>
    </citation>
    <scope>NUCLEOTIDE SEQUENCE [LARGE SCALE GENOMIC DNA]</scope>
    <source>
        <strain evidence="1 2">G39</strain>
    </source>
</reference>
<accession>A0ABT9HSA1</accession>
<gene>
    <name evidence="1" type="ORF">Q9K02_11180</name>
</gene>
<organism evidence="1 2">
    <name type="scientific">Qipengyuania profundimaris</name>
    <dbReference type="NCBI Taxonomy" id="3067652"/>
    <lineage>
        <taxon>Bacteria</taxon>
        <taxon>Pseudomonadati</taxon>
        <taxon>Pseudomonadota</taxon>
        <taxon>Alphaproteobacteria</taxon>
        <taxon>Sphingomonadales</taxon>
        <taxon>Erythrobacteraceae</taxon>
        <taxon>Qipengyuania</taxon>
    </lineage>
</organism>
<comment type="caution">
    <text evidence="1">The sequence shown here is derived from an EMBL/GenBank/DDBJ whole genome shotgun (WGS) entry which is preliminary data.</text>
</comment>
<keyword evidence="2" id="KW-1185">Reference proteome</keyword>
<dbReference type="Proteomes" id="UP001240639">
    <property type="component" value="Unassembled WGS sequence"/>
</dbReference>
<dbReference type="EMBL" id="JAVAIM010000001">
    <property type="protein sequence ID" value="MDP4575702.1"/>
    <property type="molecule type" value="Genomic_DNA"/>
</dbReference>
<name>A0ABT9HSA1_9SPHN</name>